<dbReference type="Pfam" id="PF00692">
    <property type="entry name" value="dUTPase"/>
    <property type="match status" value="1"/>
</dbReference>
<keyword evidence="3" id="KW-0472">Membrane</keyword>
<dbReference type="InterPro" id="IPR036157">
    <property type="entry name" value="dUTPase-like_sf"/>
</dbReference>
<dbReference type="InterPro" id="IPR033704">
    <property type="entry name" value="dUTPase_trimeric"/>
</dbReference>
<name>A0AAE4FEM6_MORMO</name>
<dbReference type="EMBL" id="JAPKIY010000017">
    <property type="protein sequence ID" value="MDS0898675.1"/>
    <property type="molecule type" value="Genomic_DNA"/>
</dbReference>
<feature type="transmembrane region" description="Helical" evidence="3">
    <location>
        <begin position="206"/>
        <end position="223"/>
    </location>
</feature>
<evidence type="ECO:0000313" key="6">
    <source>
        <dbReference type="Proteomes" id="UP001182247"/>
    </source>
</evidence>
<comment type="caution">
    <text evidence="5">The sequence shown here is derived from an EMBL/GenBank/DDBJ whole genome shotgun (WGS) entry which is preliminary data.</text>
</comment>
<reference evidence="5" key="1">
    <citation type="submission" date="2023-02" db="EMBL/GenBank/DDBJ databases">
        <title>Detection, antimicrobial susceptibility and genomic characterization of NDM-producing species of Morganellaceae, Yersiniaceae, and Enterobacteriaceae other than Klebsiella.</title>
        <authorList>
            <person name="Camargo C.H."/>
            <person name="Sacchi C.T."/>
            <person name="Campos K.R."/>
        </authorList>
    </citation>
    <scope>NUCLEOTIDE SEQUENCE</scope>
    <source>
        <strain evidence="5">1189_21</strain>
    </source>
</reference>
<dbReference type="Gene3D" id="2.70.40.10">
    <property type="match status" value="1"/>
</dbReference>
<evidence type="ECO:0000256" key="1">
    <source>
        <dbReference type="ARBA" id="ARBA00022801"/>
    </source>
</evidence>
<dbReference type="AlphaFoldDB" id="A0AAE4FEM6"/>
<sequence length="257" mass="29204">MQLDSTVAIRLGYVRDNRGNLLKPADYSKSSSVDLTIGEILKKDKNDNIIQGVGTKLKPQESLVIISEEIIHVPPGHVAYVFLKNRLSQKGLLALNTGIIDENYVGPISTVVINFSNVDAVIPSGKTKEQKEFFRVVFHKLDSVASSTQIPQAVSNYSDQDYDDYKKNKLNDLKNFPKTFLEPKVLKEQIQDEIYSKVSEFSMVKVGFTIALLGLFFTFLPMVKDWIFAWQYDFKDSLIVQKKMSIKLKALKMMLRN</sequence>
<dbReference type="SUPFAM" id="SSF51283">
    <property type="entry name" value="dUTPase-like"/>
    <property type="match status" value="1"/>
</dbReference>
<evidence type="ECO:0000256" key="3">
    <source>
        <dbReference type="SAM" id="Phobius"/>
    </source>
</evidence>
<keyword evidence="1" id="KW-0378">Hydrolase</keyword>
<evidence type="ECO:0000256" key="2">
    <source>
        <dbReference type="ARBA" id="ARBA00023080"/>
    </source>
</evidence>
<dbReference type="CDD" id="cd07557">
    <property type="entry name" value="trimeric_dUTPase"/>
    <property type="match status" value="1"/>
</dbReference>
<proteinExistence type="predicted"/>
<keyword evidence="2" id="KW-0546">Nucleotide metabolism</keyword>
<accession>A0AAE4FEM6</accession>
<protein>
    <recommendedName>
        <fullName evidence="4">dUTPase-like domain-containing protein</fullName>
    </recommendedName>
</protein>
<feature type="domain" description="dUTPase-like" evidence="4">
    <location>
        <begin position="56"/>
        <end position="126"/>
    </location>
</feature>
<evidence type="ECO:0000259" key="4">
    <source>
        <dbReference type="Pfam" id="PF00692"/>
    </source>
</evidence>
<keyword evidence="3" id="KW-1133">Transmembrane helix</keyword>
<dbReference type="GO" id="GO:0009117">
    <property type="term" value="P:nucleotide metabolic process"/>
    <property type="evidence" value="ECO:0007669"/>
    <property type="project" value="UniProtKB-KW"/>
</dbReference>
<dbReference type="RefSeq" id="WP_310953407.1">
    <property type="nucleotide sequence ID" value="NZ_JAPKIY010000017.1"/>
</dbReference>
<keyword evidence="3" id="KW-0812">Transmembrane</keyword>
<evidence type="ECO:0000313" key="5">
    <source>
        <dbReference type="EMBL" id="MDS0898675.1"/>
    </source>
</evidence>
<dbReference type="GO" id="GO:0016787">
    <property type="term" value="F:hydrolase activity"/>
    <property type="evidence" value="ECO:0007669"/>
    <property type="project" value="UniProtKB-KW"/>
</dbReference>
<dbReference type="InterPro" id="IPR029054">
    <property type="entry name" value="dUTPase-like"/>
</dbReference>
<gene>
    <name evidence="5" type="ORF">OSC06_11885</name>
</gene>
<dbReference type="Proteomes" id="UP001182247">
    <property type="component" value="Unassembled WGS sequence"/>
</dbReference>
<organism evidence="5 6">
    <name type="scientific">Morganella morganii</name>
    <name type="common">Proteus morganii</name>
    <dbReference type="NCBI Taxonomy" id="582"/>
    <lineage>
        <taxon>Bacteria</taxon>
        <taxon>Pseudomonadati</taxon>
        <taxon>Pseudomonadota</taxon>
        <taxon>Gammaproteobacteria</taxon>
        <taxon>Enterobacterales</taxon>
        <taxon>Morganellaceae</taxon>
        <taxon>Morganella</taxon>
    </lineage>
</organism>